<keyword evidence="3" id="KW-1185">Reference proteome</keyword>
<dbReference type="InterPro" id="IPR013517">
    <property type="entry name" value="FG-GAP"/>
</dbReference>
<dbReference type="PANTHER" id="PTHR32305:SF15">
    <property type="entry name" value="PROTEIN RHSA-RELATED"/>
    <property type="match status" value="1"/>
</dbReference>
<keyword evidence="1" id="KW-0732">Signal</keyword>
<dbReference type="Pfam" id="PF05593">
    <property type="entry name" value="RHS_repeat"/>
    <property type="match status" value="1"/>
</dbReference>
<dbReference type="SUPFAM" id="SSF69318">
    <property type="entry name" value="Integrin alpha N-terminal domain"/>
    <property type="match status" value="1"/>
</dbReference>
<sequence>MNGDGFTDWVYATKSGDQYKVFVMYGNGISMSSAQQVFSFSIAQSIFDNMMKPAGMEVLKLVDINGDGKTDFLFFEVNTQRAVWSARLNQFNGTSITTDYYSAISTDIAIALHDFNGNGLPDLLTHNGIRYNTSKEYSYSGTSLFGQLNAVCYRKPGVSDPINTQCGSTRMNFGFALTTSQAYDLNHDGLNDLVIEAQDKAVYLPNTYWAVFDAKINDANQLEFMLRDTLGGEQTIGNDLKKLYVLDMNNDGQSDYLYHDYNRWHIAYNSQSVPKIQTLALSQQLPNPDDMHFMQFLDLTGSGVPDIVYYHNGWKMLTYPFTSGPISVAGPTINTTTDSAQFVDMRGNGKPALVVTDFVNKRIRWFDFGVETETYPPCYPHCLPCTVGPCDNIQAQHMLLDEMSQIQSNPSVSNSLQDKIKAFTTGHQLTTSISYGFLNNTALQDEPYQNQSFTSTPGSYVFKLNGAIPVVSKVLSDTGQGITGVAYQYGEAFVQSGGRGFLGFSSLVTVDLQSGVKTRTRYRLGFPYIGLPMTTEQWSGNVLLSESRNVYSQLPLNGSKTVFPYAHASFEDNYQLNTNNTSTLISQIKTEQQYVAVSDSYVELREMRVYTKDVVHNIMRQVLTVNSYQQDNLSRWLINRLTRSTVTHQQGTGSISLGVASINPDPTKTVVRTSTFSYNGNGQLVEEVIEPEGNNEVYLKTVHSYDAVGNRTDSTVCSKHYITNCGVSAQQNLGERIYRSSTVLFDNDRRYVTSLVQNGVEVAKYSNFNALGQAQSVTENGIVSIRRFNAFGQPVFERTQTIAGAATGQYRIIRRSYIRSAVNLPANAPSGVWYEQVEQGGEPLSWSVYDAAGRVLASITQGFNSGEFRFQLAQYDELGRVTHQSQPGDNPSSLHWNVTEFDNLSRIKQVTAADGTLTSFNYSGASTTQTVTNFWANAIGQSKTTTKNAFGELLRVVDAAGTLRYEYDAAGNLLKATGVDSHSMVQAYNSRGFKKSMQDPDSGNWLYSYNALGELISQTDPRNHITLSYYDAFGRKYNEEIRHGQSLLRSVSWGFSDGIHAVRGLLTSETVTGAEAVNISKLFDYDSFGRLKDSVMFIDGETLTESFTYDQFGRVFQQFDASGDNFGQQFEYQNGYVKAIWEARYGRSSPNSVRYQLFEAMDAYGNVTQSRAGNGRSHWRSYDTKTGLINSITTSGQLQQWTYQFDGLGNLRNRKDALHRMRAAKYPYQMQTLDEYFEYDMLNRLTEVRLGSITSLWLEYANNGNIRYKSDVRWDAGFGGTLPPSDPPEDGISPPPEEGTWTLMGTTEFSRSASEYKYGIRPNQCNRTAGPRAVSQIGTQSYCYDTMGNQTRQYSDGTLVRQIDYGAIGKPSRIRSYNTDVANNSSPGDSFYTYDGSRNLVKRHVTEQGSTKIFYQHGGVELIIEGSERRFRRTFANAIVERSGNSITTSYVYTDHLGSVDVITNAAGQLLEKLSFDAFGKRRQVYTAAHVPVALSLASILNKTSRGFTGHLQVDHASIVHMGGRIYDSHIGRFLQADPFVQSPSNSQNFNRYSYVLNNPLSYTDPSGYLFKKLWKEIKPFVGAIVAVVGTIVCPACSPMLIGALAGAAGAAANGGNILKGAVMGAFSAHTFGAVGQQWAAGTFANVMGNAVAGGLMNSLQGGKFGHGFWAAGFSASFKPGINKIGGGEAAFAGHRIAAAAVIGGTASKISGGKFANGAVTGAFSQAFNGEEQLKRENAQYWSRVERAARYEIKRLDGMDLNTEAGREAFKTYLRLHGWSGSLHATPIDPEFNQLSRMKLGLRSDFVALAADAQSYIVRGTAAPSSSSNIATGATVGSSTASDIGGTLGRTSSKILGPVGNLLGLHSYTSQLHSGPVNYSLTMSCVGTSCGLDDIWIGK</sequence>
<dbReference type="STRING" id="1129374.AJE_13460"/>
<evidence type="ECO:0000256" key="1">
    <source>
        <dbReference type="ARBA" id="ARBA00022729"/>
    </source>
</evidence>
<dbReference type="NCBIfam" id="TIGR03696">
    <property type="entry name" value="Rhs_assc_core"/>
    <property type="match status" value="1"/>
</dbReference>
<gene>
    <name evidence="2" type="ORF">AJE_13460</name>
</gene>
<dbReference type="Pfam" id="PF13517">
    <property type="entry name" value="FG-GAP_3"/>
    <property type="match status" value="1"/>
</dbReference>
<name>H3ZH42_9ALTE</name>
<dbReference type="eggNOG" id="COG3209">
    <property type="taxonomic scope" value="Bacteria"/>
</dbReference>
<dbReference type="PANTHER" id="PTHR32305">
    <property type="match status" value="1"/>
</dbReference>
<comment type="caution">
    <text evidence="2">The sequence shown here is derived from an EMBL/GenBank/DDBJ whole genome shotgun (WGS) entry which is preliminary data.</text>
</comment>
<organism evidence="2 3">
    <name type="scientific">Alishewanella jeotgali KCTC 22429</name>
    <dbReference type="NCBI Taxonomy" id="1129374"/>
    <lineage>
        <taxon>Bacteria</taxon>
        <taxon>Pseudomonadati</taxon>
        <taxon>Pseudomonadota</taxon>
        <taxon>Gammaproteobacteria</taxon>
        <taxon>Alteromonadales</taxon>
        <taxon>Alteromonadaceae</taxon>
        <taxon>Alishewanella</taxon>
    </lineage>
</organism>
<dbReference type="GO" id="GO:0007229">
    <property type="term" value="P:integrin-mediated signaling pathway"/>
    <property type="evidence" value="ECO:0007669"/>
    <property type="project" value="UniProtKB-KW"/>
</dbReference>
<dbReference type="NCBIfam" id="TIGR01643">
    <property type="entry name" value="YD_repeat_2x"/>
    <property type="match status" value="1"/>
</dbReference>
<reference evidence="2 3" key="1">
    <citation type="journal article" date="2012" name="J. Bacteriol.">
        <title>Genome Sequence of Extracellular-Protease-Producing Alishewanella jeotgali Isolated from Traditional Korean Fermented Seafood.</title>
        <authorList>
            <person name="Jung J."/>
            <person name="Chun J."/>
            <person name="Park W."/>
        </authorList>
    </citation>
    <scope>NUCLEOTIDE SEQUENCE [LARGE SCALE GENOMIC DNA]</scope>
    <source>
        <strain evidence="2 3">KCTC 22429</strain>
    </source>
</reference>
<dbReference type="PATRIC" id="fig|1129374.4.peg.2673"/>
<keyword evidence="2" id="KW-0401">Integrin</keyword>
<dbReference type="Gene3D" id="2.130.10.130">
    <property type="entry name" value="Integrin alpha, N-terminal"/>
    <property type="match status" value="1"/>
</dbReference>
<dbReference type="InterPro" id="IPR031325">
    <property type="entry name" value="RHS_repeat"/>
</dbReference>
<accession>H3ZH42</accession>
<dbReference type="InterPro" id="IPR022385">
    <property type="entry name" value="Rhs_assc_core"/>
</dbReference>
<dbReference type="EMBL" id="AHTH01000045">
    <property type="protein sequence ID" value="EHR40182.1"/>
    <property type="molecule type" value="Genomic_DNA"/>
</dbReference>
<dbReference type="Gene3D" id="2.180.10.10">
    <property type="entry name" value="RHS repeat-associated core"/>
    <property type="match status" value="2"/>
</dbReference>
<evidence type="ECO:0000313" key="3">
    <source>
        <dbReference type="Proteomes" id="UP000012046"/>
    </source>
</evidence>
<proteinExistence type="predicted"/>
<dbReference type="Proteomes" id="UP000012046">
    <property type="component" value="Unassembled WGS sequence"/>
</dbReference>
<dbReference type="InterPro" id="IPR050708">
    <property type="entry name" value="T6SS_VgrG/RHS"/>
</dbReference>
<protein>
    <submittedName>
        <fullName evidence="2">Integrins alpha chain</fullName>
    </submittedName>
</protein>
<evidence type="ECO:0000313" key="2">
    <source>
        <dbReference type="EMBL" id="EHR40182.1"/>
    </source>
</evidence>
<dbReference type="InterPro" id="IPR006530">
    <property type="entry name" value="YD"/>
</dbReference>
<dbReference type="InterPro" id="IPR028994">
    <property type="entry name" value="Integrin_alpha_N"/>
</dbReference>